<dbReference type="EMBL" id="JBJUIK010000004">
    <property type="protein sequence ID" value="KAL3529186.1"/>
    <property type="molecule type" value="Genomic_DNA"/>
</dbReference>
<dbReference type="AlphaFoldDB" id="A0ABD3ABK1"/>
<sequence length="123" mass="14333">MDIDLRWIRVSNTILGVEAALVASVHIQIRKQDLEIRELKRKLMVAEERVLGKAELSNKIKLILNELQDNMVLKITEAEENMELRLMNIELRIQELNDHLNPPAQEDPEEVLEIEEEVDVEDN</sequence>
<organism evidence="2 3">
    <name type="scientific">Cinchona calisaya</name>
    <dbReference type="NCBI Taxonomy" id="153742"/>
    <lineage>
        <taxon>Eukaryota</taxon>
        <taxon>Viridiplantae</taxon>
        <taxon>Streptophyta</taxon>
        <taxon>Embryophyta</taxon>
        <taxon>Tracheophyta</taxon>
        <taxon>Spermatophyta</taxon>
        <taxon>Magnoliopsida</taxon>
        <taxon>eudicotyledons</taxon>
        <taxon>Gunneridae</taxon>
        <taxon>Pentapetalae</taxon>
        <taxon>asterids</taxon>
        <taxon>lamiids</taxon>
        <taxon>Gentianales</taxon>
        <taxon>Rubiaceae</taxon>
        <taxon>Cinchonoideae</taxon>
        <taxon>Cinchoneae</taxon>
        <taxon>Cinchona</taxon>
    </lineage>
</organism>
<evidence type="ECO:0000313" key="3">
    <source>
        <dbReference type="Proteomes" id="UP001630127"/>
    </source>
</evidence>
<accession>A0ABD3ABK1</accession>
<protein>
    <submittedName>
        <fullName evidence="2">Uncharacterized protein</fullName>
    </submittedName>
</protein>
<proteinExistence type="predicted"/>
<reference evidence="2 3" key="1">
    <citation type="submission" date="2024-11" db="EMBL/GenBank/DDBJ databases">
        <title>A near-complete genome assembly of Cinchona calisaya.</title>
        <authorList>
            <person name="Lian D.C."/>
            <person name="Zhao X.W."/>
            <person name="Wei L."/>
        </authorList>
    </citation>
    <scope>NUCLEOTIDE SEQUENCE [LARGE SCALE GENOMIC DNA]</scope>
    <source>
        <tissue evidence="2">Nenye</tissue>
    </source>
</reference>
<comment type="caution">
    <text evidence="2">The sequence shown here is derived from an EMBL/GenBank/DDBJ whole genome shotgun (WGS) entry which is preliminary data.</text>
</comment>
<feature type="compositionally biased region" description="Acidic residues" evidence="1">
    <location>
        <begin position="106"/>
        <end position="123"/>
    </location>
</feature>
<evidence type="ECO:0000313" key="2">
    <source>
        <dbReference type="EMBL" id="KAL3529186.1"/>
    </source>
</evidence>
<evidence type="ECO:0000256" key="1">
    <source>
        <dbReference type="SAM" id="MobiDB-lite"/>
    </source>
</evidence>
<name>A0ABD3ABK1_9GENT</name>
<feature type="region of interest" description="Disordered" evidence="1">
    <location>
        <begin position="98"/>
        <end position="123"/>
    </location>
</feature>
<keyword evidence="3" id="KW-1185">Reference proteome</keyword>
<gene>
    <name evidence="2" type="ORF">ACH5RR_008508</name>
</gene>
<dbReference type="Proteomes" id="UP001630127">
    <property type="component" value="Unassembled WGS sequence"/>
</dbReference>